<keyword evidence="7" id="KW-1185">Reference proteome</keyword>
<dbReference type="Gene3D" id="3.30.300.30">
    <property type="match status" value="1"/>
</dbReference>
<sequence length="1165" mass="125730">MLLHRLFERCAQQHADRDAIVFQDTTLTYRDVNTAANQLASHLRQLCGPGQGAENGVVALCLDKSPGMVIAVIAVLKAGMAWVPLPVAAPPAYIQKILDATQPRLIIASQATQHAVSQADGPAILPLDDAPTEAVIKKLPDTDLPVEDEHIGPGALCHLIFTSGSTGTPKGVMIEHRGMVHSIQHLTEMFELNQDTRTLQFATYTFDLFGGDVFMTFLAGGCLIMDTLTNMMSDLPGFMRRHGVTYSQLTPTVASLVRPEDVPSLRLFVSSGEPMTDEVLQRWGRDGNHGGRIRLLNAYGPTETTIICAVQDMTRPAGVMKPQYVGPGLPDLELVLVDPDPDSDAAVDGDVAPGTVGELCIAGVQLFRGYLGEPAPSSSSSFFYRGDKRFYRSGDLGMSMPLNPDDPDSEHTIHLLGRRDRQVKVHGVRLDLGDVENAVAKFPFANHCVTLVPQAGVVEGRLAAVISLRDGPGGLGTEPWEHVAVSTTESKGWDLLLPMAASQQDVLQQLVATVRATVQPHAVPSAWLVVSEFPLTTSGKIDRMAIRGWMDAISEEVFARSVQAWTSTGQGEVNKANGDVEGGHQDDGEDDDATMSPTTRQLQQQLIDMCSRVLGLPPATINPRVSLLQLGLDSMAAIRLVSMAHRERIHFSVQQVLGNTSVSQLAQAVSLSPDSSRSAEDTRDDLSTHDDNEPFALAPVAAEELPALRASVAEQCGVEVDDVLDIYPCTFVQAGMMMLSKYMPGAYASEMQFDFSPDVDRDRLRRACQQLEIVVLILRARLAGLPGPPGSAVQVTIRPDAATAGGRGDFDSPMSYGDSLSRFQIREPRDGKKGFVLAWKAHHSVYDGWAKTLLLRTLKRLYDADGQPINDEPPAPSFRSFIRHITDDTHNREAEHLSFWRDYLDGATVPNIPAIPADQAPTASLPPRDPEVLKYTMAVDIFSTARQHRVTPSTVLLAATPLVLGTHAGSDDVTLSVVLSGRNIPFDGIDRVIGPVFTAVPYRVRWDDRSLTVSEFLATQHQTSIDMIPHAHFGFANIRRASESAEKACQIRCTLIIQPVGGDDVGAHPDLAGFLAEPTDGHSAETVTSPLHIEFIPGATASEGVRVQVMFDSALISRTEVLGMLRELERIINQMGAAAGSDGGPSPAVVDVVADALAEIDGGSG</sequence>
<dbReference type="PROSITE" id="PS00455">
    <property type="entry name" value="AMP_BINDING"/>
    <property type="match status" value="1"/>
</dbReference>
<evidence type="ECO:0000259" key="5">
    <source>
        <dbReference type="PROSITE" id="PS50075"/>
    </source>
</evidence>
<dbReference type="Gene3D" id="1.10.1200.10">
    <property type="entry name" value="ACP-like"/>
    <property type="match status" value="1"/>
</dbReference>
<dbReference type="GO" id="GO:0031177">
    <property type="term" value="F:phosphopantetheine binding"/>
    <property type="evidence" value="ECO:0007669"/>
    <property type="project" value="TreeGrafter"/>
</dbReference>
<dbReference type="InterPro" id="IPR023213">
    <property type="entry name" value="CAT-like_dom_sf"/>
</dbReference>
<dbReference type="SUPFAM" id="SSF47336">
    <property type="entry name" value="ACP-like"/>
    <property type="match status" value="1"/>
</dbReference>
<dbReference type="InterPro" id="IPR042099">
    <property type="entry name" value="ANL_N_sf"/>
</dbReference>
<dbReference type="CDD" id="cd19545">
    <property type="entry name" value="FUM14_C_NRPS-like"/>
    <property type="match status" value="1"/>
</dbReference>
<dbReference type="GO" id="GO:0043041">
    <property type="term" value="P:amino acid activation for nonribosomal peptide biosynthetic process"/>
    <property type="evidence" value="ECO:0007669"/>
    <property type="project" value="TreeGrafter"/>
</dbReference>
<dbReference type="AlphaFoldDB" id="A0AAN6ZMJ8"/>
<dbReference type="GO" id="GO:0016874">
    <property type="term" value="F:ligase activity"/>
    <property type="evidence" value="ECO:0007669"/>
    <property type="project" value="UniProtKB-KW"/>
</dbReference>
<dbReference type="InterPro" id="IPR000873">
    <property type="entry name" value="AMP-dep_synth/lig_dom"/>
</dbReference>
<dbReference type="PANTHER" id="PTHR45527:SF1">
    <property type="entry name" value="FATTY ACID SYNTHASE"/>
    <property type="match status" value="1"/>
</dbReference>
<dbReference type="EMBL" id="MU853589">
    <property type="protein sequence ID" value="KAK4143124.1"/>
    <property type="molecule type" value="Genomic_DNA"/>
</dbReference>
<dbReference type="InterPro" id="IPR009081">
    <property type="entry name" value="PP-bd_ACP"/>
</dbReference>
<comment type="caution">
    <text evidence="6">The sequence shown here is derived from an EMBL/GenBank/DDBJ whole genome shotgun (WGS) entry which is preliminary data.</text>
</comment>
<dbReference type="Gene3D" id="3.30.559.10">
    <property type="entry name" value="Chloramphenicol acetyltransferase-like domain"/>
    <property type="match status" value="1"/>
</dbReference>
<evidence type="ECO:0000256" key="4">
    <source>
        <dbReference type="SAM" id="MobiDB-lite"/>
    </source>
</evidence>
<dbReference type="Proteomes" id="UP001302676">
    <property type="component" value="Unassembled WGS sequence"/>
</dbReference>
<dbReference type="PROSITE" id="PS50075">
    <property type="entry name" value="CARRIER"/>
    <property type="match status" value="1"/>
</dbReference>
<reference evidence="6" key="1">
    <citation type="journal article" date="2023" name="Mol. Phylogenet. Evol.">
        <title>Genome-scale phylogeny and comparative genomics of the fungal order Sordariales.</title>
        <authorList>
            <person name="Hensen N."/>
            <person name="Bonometti L."/>
            <person name="Westerberg I."/>
            <person name="Brannstrom I.O."/>
            <person name="Guillou S."/>
            <person name="Cros-Aarteil S."/>
            <person name="Calhoun S."/>
            <person name="Haridas S."/>
            <person name="Kuo A."/>
            <person name="Mondo S."/>
            <person name="Pangilinan J."/>
            <person name="Riley R."/>
            <person name="LaButti K."/>
            <person name="Andreopoulos B."/>
            <person name="Lipzen A."/>
            <person name="Chen C."/>
            <person name="Yan M."/>
            <person name="Daum C."/>
            <person name="Ng V."/>
            <person name="Clum A."/>
            <person name="Steindorff A."/>
            <person name="Ohm R.A."/>
            <person name="Martin F."/>
            <person name="Silar P."/>
            <person name="Natvig D.O."/>
            <person name="Lalanne C."/>
            <person name="Gautier V."/>
            <person name="Ament-Velasquez S.L."/>
            <person name="Kruys A."/>
            <person name="Hutchinson M.I."/>
            <person name="Powell A.J."/>
            <person name="Barry K."/>
            <person name="Miller A.N."/>
            <person name="Grigoriev I.V."/>
            <person name="Debuchy R."/>
            <person name="Gladieux P."/>
            <person name="Hiltunen Thoren M."/>
            <person name="Johannesson H."/>
        </authorList>
    </citation>
    <scope>NUCLEOTIDE SEQUENCE</scope>
    <source>
        <strain evidence="6">CBS 141.50</strain>
    </source>
</reference>
<dbReference type="SUPFAM" id="SSF56801">
    <property type="entry name" value="Acetyl-CoA synthetase-like"/>
    <property type="match status" value="1"/>
</dbReference>
<evidence type="ECO:0000256" key="3">
    <source>
        <dbReference type="ARBA" id="ARBA00022598"/>
    </source>
</evidence>
<reference evidence="6" key="2">
    <citation type="submission" date="2023-05" db="EMBL/GenBank/DDBJ databases">
        <authorList>
            <consortium name="Lawrence Berkeley National Laboratory"/>
            <person name="Steindorff A."/>
            <person name="Hensen N."/>
            <person name="Bonometti L."/>
            <person name="Westerberg I."/>
            <person name="Brannstrom I.O."/>
            <person name="Guillou S."/>
            <person name="Cros-Aarteil S."/>
            <person name="Calhoun S."/>
            <person name="Haridas S."/>
            <person name="Kuo A."/>
            <person name="Mondo S."/>
            <person name="Pangilinan J."/>
            <person name="Riley R."/>
            <person name="Labutti K."/>
            <person name="Andreopoulos B."/>
            <person name="Lipzen A."/>
            <person name="Chen C."/>
            <person name="Yanf M."/>
            <person name="Daum C."/>
            <person name="Ng V."/>
            <person name="Clum A."/>
            <person name="Ohm R."/>
            <person name="Martin F."/>
            <person name="Silar P."/>
            <person name="Natvig D."/>
            <person name="Lalanne C."/>
            <person name="Gautier V."/>
            <person name="Ament-Velasquez S.L."/>
            <person name="Kruys A."/>
            <person name="Hutchinson M.I."/>
            <person name="Powell A.J."/>
            <person name="Barry K."/>
            <person name="Miller A.N."/>
            <person name="Grigoriev I.V."/>
            <person name="Debuchy R."/>
            <person name="Gladieux P."/>
            <person name="Thoren M.H."/>
            <person name="Johannesson H."/>
        </authorList>
    </citation>
    <scope>NUCLEOTIDE SEQUENCE</scope>
    <source>
        <strain evidence="6">CBS 141.50</strain>
    </source>
</reference>
<dbReference type="InterPro" id="IPR045851">
    <property type="entry name" value="AMP-bd_C_sf"/>
</dbReference>
<dbReference type="SUPFAM" id="SSF52777">
    <property type="entry name" value="CoA-dependent acyltransferases"/>
    <property type="match status" value="2"/>
</dbReference>
<dbReference type="Gene3D" id="3.40.50.12780">
    <property type="entry name" value="N-terminal domain of ligase-like"/>
    <property type="match status" value="1"/>
</dbReference>
<dbReference type="GO" id="GO:0044550">
    <property type="term" value="P:secondary metabolite biosynthetic process"/>
    <property type="evidence" value="ECO:0007669"/>
    <property type="project" value="TreeGrafter"/>
</dbReference>
<dbReference type="PROSITE" id="PS00012">
    <property type="entry name" value="PHOSPHOPANTETHEINE"/>
    <property type="match status" value="1"/>
</dbReference>
<evidence type="ECO:0000313" key="7">
    <source>
        <dbReference type="Proteomes" id="UP001302676"/>
    </source>
</evidence>
<dbReference type="Pfam" id="PF00668">
    <property type="entry name" value="Condensation"/>
    <property type="match status" value="1"/>
</dbReference>
<feature type="region of interest" description="Disordered" evidence="4">
    <location>
        <begin position="569"/>
        <end position="596"/>
    </location>
</feature>
<evidence type="ECO:0000256" key="1">
    <source>
        <dbReference type="ARBA" id="ARBA00022450"/>
    </source>
</evidence>
<name>A0AAN6ZMJ8_9PEZI</name>
<dbReference type="RefSeq" id="XP_062636495.1">
    <property type="nucleotide sequence ID" value="XM_062780895.1"/>
</dbReference>
<gene>
    <name evidence="6" type="ORF">C8A04DRAFT_29140</name>
</gene>
<dbReference type="Pfam" id="PF00501">
    <property type="entry name" value="AMP-binding"/>
    <property type="match status" value="1"/>
</dbReference>
<feature type="compositionally biased region" description="Basic and acidic residues" evidence="4">
    <location>
        <begin position="677"/>
        <end position="692"/>
    </location>
</feature>
<accession>A0AAN6ZMJ8</accession>
<feature type="domain" description="Carrier" evidence="5">
    <location>
        <begin position="597"/>
        <end position="673"/>
    </location>
</feature>
<dbReference type="InterPro" id="IPR020845">
    <property type="entry name" value="AMP-binding_CS"/>
</dbReference>
<dbReference type="PANTHER" id="PTHR45527">
    <property type="entry name" value="NONRIBOSOMAL PEPTIDE SYNTHETASE"/>
    <property type="match status" value="1"/>
</dbReference>
<dbReference type="InterPro" id="IPR036736">
    <property type="entry name" value="ACP-like_sf"/>
</dbReference>
<keyword evidence="3" id="KW-0436">Ligase</keyword>
<dbReference type="GeneID" id="87817508"/>
<dbReference type="InterPro" id="IPR001242">
    <property type="entry name" value="Condensation_dom"/>
</dbReference>
<keyword evidence="1" id="KW-0596">Phosphopantetheine</keyword>
<evidence type="ECO:0000256" key="2">
    <source>
        <dbReference type="ARBA" id="ARBA00022553"/>
    </source>
</evidence>
<dbReference type="GO" id="GO:0005737">
    <property type="term" value="C:cytoplasm"/>
    <property type="evidence" value="ECO:0007669"/>
    <property type="project" value="TreeGrafter"/>
</dbReference>
<dbReference type="Pfam" id="PF00550">
    <property type="entry name" value="PP-binding"/>
    <property type="match status" value="1"/>
</dbReference>
<organism evidence="6 7">
    <name type="scientific">Dichotomopilus funicola</name>
    <dbReference type="NCBI Taxonomy" id="1934379"/>
    <lineage>
        <taxon>Eukaryota</taxon>
        <taxon>Fungi</taxon>
        <taxon>Dikarya</taxon>
        <taxon>Ascomycota</taxon>
        <taxon>Pezizomycotina</taxon>
        <taxon>Sordariomycetes</taxon>
        <taxon>Sordariomycetidae</taxon>
        <taxon>Sordariales</taxon>
        <taxon>Chaetomiaceae</taxon>
        <taxon>Dichotomopilus</taxon>
    </lineage>
</organism>
<proteinExistence type="predicted"/>
<dbReference type="InterPro" id="IPR006162">
    <property type="entry name" value="Ppantetheine_attach_site"/>
</dbReference>
<evidence type="ECO:0000313" key="6">
    <source>
        <dbReference type="EMBL" id="KAK4143124.1"/>
    </source>
</evidence>
<keyword evidence="2" id="KW-0597">Phosphoprotein</keyword>
<feature type="region of interest" description="Disordered" evidence="4">
    <location>
        <begin position="668"/>
        <end position="692"/>
    </location>
</feature>
<dbReference type="Gene3D" id="3.30.559.30">
    <property type="entry name" value="Nonribosomal peptide synthetase, condensation domain"/>
    <property type="match status" value="1"/>
</dbReference>
<protein>
    <recommendedName>
        <fullName evidence="5">Carrier domain-containing protein</fullName>
    </recommendedName>
</protein>
<dbReference type="CDD" id="cd05918">
    <property type="entry name" value="A_NRPS_SidN3_like"/>
    <property type="match status" value="1"/>
</dbReference>